<feature type="transmembrane region" description="Helical" evidence="1">
    <location>
        <begin position="76"/>
        <end position="96"/>
    </location>
</feature>
<proteinExistence type="predicted"/>
<gene>
    <name evidence="2" type="ORF">LPLAT_LOCUS626</name>
</gene>
<keyword evidence="3" id="KW-1185">Reference proteome</keyword>
<reference evidence="2 3" key="1">
    <citation type="submission" date="2024-04" db="EMBL/GenBank/DDBJ databases">
        <authorList>
            <consortium name="Molecular Ecology Group"/>
        </authorList>
    </citation>
    <scope>NUCLEOTIDE SEQUENCE [LARGE SCALE GENOMIC DNA]</scope>
</reference>
<keyword evidence="1" id="KW-0812">Transmembrane</keyword>
<evidence type="ECO:0000313" key="3">
    <source>
        <dbReference type="Proteomes" id="UP001497644"/>
    </source>
</evidence>
<organism evidence="2 3">
    <name type="scientific">Lasius platythorax</name>
    <dbReference type="NCBI Taxonomy" id="488582"/>
    <lineage>
        <taxon>Eukaryota</taxon>
        <taxon>Metazoa</taxon>
        <taxon>Ecdysozoa</taxon>
        <taxon>Arthropoda</taxon>
        <taxon>Hexapoda</taxon>
        <taxon>Insecta</taxon>
        <taxon>Pterygota</taxon>
        <taxon>Neoptera</taxon>
        <taxon>Endopterygota</taxon>
        <taxon>Hymenoptera</taxon>
        <taxon>Apocrita</taxon>
        <taxon>Aculeata</taxon>
        <taxon>Formicoidea</taxon>
        <taxon>Formicidae</taxon>
        <taxon>Formicinae</taxon>
        <taxon>Lasius</taxon>
        <taxon>Lasius</taxon>
    </lineage>
</organism>
<evidence type="ECO:0000313" key="2">
    <source>
        <dbReference type="EMBL" id="CAL1673819.1"/>
    </source>
</evidence>
<name>A0AAV2N2U2_9HYME</name>
<dbReference type="Proteomes" id="UP001497644">
    <property type="component" value="Chromosome 1"/>
</dbReference>
<dbReference type="AlphaFoldDB" id="A0AAV2N2U2"/>
<keyword evidence="1" id="KW-0472">Membrane</keyword>
<sequence length="271" mass="31596">MYIYRTNKKYKTHKINSESTVRKQLNENDKKEVAYHGKVAIQEKLRQDKRRDKSVREGFYTFDIRPIIRKMKISNLVFYLAVIFGSIYCISCRTYNKKDVNLIEEAADGNYDMSYFNVSLERSLSRHKRASTLSPLIEIAHFFRLDYANGLIKTILNFIDFIIGLLTGQEGLCLNTEKLSIDLIGKMILHPIQITETILCYIFNIIGREKRAITHRLFNTFSDFLKTIFLPGLHTILNQIAKTGILPSSLRTLVEMFNVFYNVLRLVGYIK</sequence>
<keyword evidence="1" id="KW-1133">Transmembrane helix</keyword>
<protein>
    <submittedName>
        <fullName evidence="2">Uncharacterized protein</fullName>
    </submittedName>
</protein>
<accession>A0AAV2N2U2</accession>
<dbReference type="EMBL" id="OZ034824">
    <property type="protein sequence ID" value="CAL1673819.1"/>
    <property type="molecule type" value="Genomic_DNA"/>
</dbReference>
<evidence type="ECO:0000256" key="1">
    <source>
        <dbReference type="SAM" id="Phobius"/>
    </source>
</evidence>